<dbReference type="InterPro" id="IPR002508">
    <property type="entry name" value="MurNAc-LAA_cat"/>
</dbReference>
<evidence type="ECO:0000256" key="2">
    <source>
        <dbReference type="SAM" id="SignalP"/>
    </source>
</evidence>
<dbReference type="GO" id="GO:0008745">
    <property type="term" value="F:N-acetylmuramoyl-L-alanine amidase activity"/>
    <property type="evidence" value="ECO:0007669"/>
    <property type="project" value="InterPro"/>
</dbReference>
<evidence type="ECO:0000256" key="1">
    <source>
        <dbReference type="ARBA" id="ARBA00022801"/>
    </source>
</evidence>
<feature type="domain" description="MurNAc-LAA" evidence="3">
    <location>
        <begin position="126"/>
        <end position="262"/>
    </location>
</feature>
<evidence type="ECO:0000313" key="5">
    <source>
        <dbReference type="Proteomes" id="UP000430670"/>
    </source>
</evidence>
<feature type="chain" id="PRO_5039445064" description="MurNAc-LAA domain-containing protein" evidence="2">
    <location>
        <begin position="25"/>
        <end position="268"/>
    </location>
</feature>
<reference evidence="4 5" key="1">
    <citation type="submission" date="2019-11" db="EMBL/GenBank/DDBJ databases">
        <title>Whole-genome sequence of a the green, strictly anaerobic photosynthetic bacterium Heliobacillus mobilis DSM 6151.</title>
        <authorList>
            <person name="Kyndt J.A."/>
            <person name="Meyer T.E."/>
        </authorList>
    </citation>
    <scope>NUCLEOTIDE SEQUENCE [LARGE SCALE GENOMIC DNA]</scope>
    <source>
        <strain evidence="4 5">DSM 6151</strain>
    </source>
</reference>
<evidence type="ECO:0000313" key="4">
    <source>
        <dbReference type="EMBL" id="MTV48388.1"/>
    </source>
</evidence>
<gene>
    <name evidence="4" type="ORF">GJ688_05250</name>
</gene>
<dbReference type="Proteomes" id="UP000430670">
    <property type="component" value="Unassembled WGS sequence"/>
</dbReference>
<dbReference type="OrthoDB" id="43070at2"/>
<dbReference type="InterPro" id="IPR050695">
    <property type="entry name" value="N-acetylmuramoyl_amidase_3"/>
</dbReference>
<dbReference type="GO" id="GO:0030288">
    <property type="term" value="C:outer membrane-bounded periplasmic space"/>
    <property type="evidence" value="ECO:0007669"/>
    <property type="project" value="TreeGrafter"/>
</dbReference>
<evidence type="ECO:0000259" key="3">
    <source>
        <dbReference type="SMART" id="SM00646"/>
    </source>
</evidence>
<dbReference type="CDD" id="cd02696">
    <property type="entry name" value="MurNAc-LAA"/>
    <property type="match status" value="1"/>
</dbReference>
<keyword evidence="1" id="KW-0378">Hydrolase</keyword>
<dbReference type="GO" id="GO:0009253">
    <property type="term" value="P:peptidoglycan catabolic process"/>
    <property type="evidence" value="ECO:0007669"/>
    <property type="project" value="InterPro"/>
</dbReference>
<protein>
    <recommendedName>
        <fullName evidence="3">MurNAc-LAA domain-containing protein</fullName>
    </recommendedName>
</protein>
<accession>A0A6I3SHS5</accession>
<dbReference type="PROSITE" id="PS51257">
    <property type="entry name" value="PROKAR_LIPOPROTEIN"/>
    <property type="match status" value="1"/>
</dbReference>
<comment type="caution">
    <text evidence="4">The sequence shown here is derived from an EMBL/GenBank/DDBJ whole genome shotgun (WGS) entry which is preliminary data.</text>
</comment>
<keyword evidence="2" id="KW-0732">Signal</keyword>
<keyword evidence="5" id="KW-1185">Reference proteome</keyword>
<sequence length="268" mass="28990">MVMAKGRRLLALLMAVLICGAVGISGCNEKDDKNVKNEKALHDEANLSSSKSESAVREQAKTVLCIDPGHPSDGDDGLTVQHGLREADVTLQVGQRLASILEKKYGFQVILTRQDKETIVSNQARARKANEAQAALFFRLHCDSEPSEKRTGFAVYYPDRQGTVDGVTGPSTVVIEKSRVAAEAIHQELAEGMGEQLKDNGVRTDAQTYIGGKQGALTGSIYSQVPVALVEMVFLSNQRDAQFIGSPEGQERMADSLAKGIVKFLKTN</sequence>
<organism evidence="4 5">
    <name type="scientific">Heliobacterium mobile</name>
    <name type="common">Heliobacillus mobilis</name>
    <dbReference type="NCBI Taxonomy" id="28064"/>
    <lineage>
        <taxon>Bacteria</taxon>
        <taxon>Bacillati</taxon>
        <taxon>Bacillota</taxon>
        <taxon>Clostridia</taxon>
        <taxon>Eubacteriales</taxon>
        <taxon>Heliobacteriaceae</taxon>
        <taxon>Heliobacterium</taxon>
    </lineage>
</organism>
<dbReference type="AlphaFoldDB" id="A0A6I3SHS5"/>
<dbReference type="EMBL" id="WNKU01000004">
    <property type="protein sequence ID" value="MTV48388.1"/>
    <property type="molecule type" value="Genomic_DNA"/>
</dbReference>
<dbReference type="PANTHER" id="PTHR30404">
    <property type="entry name" value="N-ACETYLMURAMOYL-L-ALANINE AMIDASE"/>
    <property type="match status" value="1"/>
</dbReference>
<name>A0A6I3SHS5_HELMO</name>
<dbReference type="PANTHER" id="PTHR30404:SF0">
    <property type="entry name" value="N-ACETYLMURAMOYL-L-ALANINE AMIDASE AMIC"/>
    <property type="match status" value="1"/>
</dbReference>
<dbReference type="SMART" id="SM00646">
    <property type="entry name" value="Ami_3"/>
    <property type="match status" value="1"/>
</dbReference>
<dbReference type="Gene3D" id="3.40.630.40">
    <property type="entry name" value="Zn-dependent exopeptidases"/>
    <property type="match status" value="1"/>
</dbReference>
<dbReference type="Pfam" id="PF01520">
    <property type="entry name" value="Amidase_3"/>
    <property type="match status" value="1"/>
</dbReference>
<feature type="signal peptide" evidence="2">
    <location>
        <begin position="1"/>
        <end position="24"/>
    </location>
</feature>
<dbReference type="SUPFAM" id="SSF53187">
    <property type="entry name" value="Zn-dependent exopeptidases"/>
    <property type="match status" value="1"/>
</dbReference>
<proteinExistence type="predicted"/>